<evidence type="ECO:0000256" key="5">
    <source>
        <dbReference type="ARBA" id="ARBA00022705"/>
    </source>
</evidence>
<dbReference type="FunFam" id="1.20.58.1030:FF:000003">
    <property type="entry name" value="DNA replication complex GINS protein PSF1"/>
    <property type="match status" value="1"/>
</dbReference>
<dbReference type="AlphaFoldDB" id="A0A0F0I3K8"/>
<evidence type="ECO:0000256" key="2">
    <source>
        <dbReference type="ARBA" id="ARBA00004123"/>
    </source>
</evidence>
<keyword evidence="7" id="KW-0238">DNA-binding</keyword>
<dbReference type="GO" id="GO:0003677">
    <property type="term" value="F:DNA binding"/>
    <property type="evidence" value="ECO:0007669"/>
    <property type="project" value="UniProtKB-UniRule"/>
</dbReference>
<dbReference type="InterPro" id="IPR009071">
    <property type="entry name" value="HMG_box_dom"/>
</dbReference>
<dbReference type="Gene3D" id="1.20.58.1030">
    <property type="match status" value="1"/>
</dbReference>
<dbReference type="PANTHER" id="PTHR12914:SF2">
    <property type="entry name" value="DNA REPLICATION COMPLEX GINS PROTEIN PSF1"/>
    <property type="match status" value="1"/>
</dbReference>
<comment type="caution">
    <text evidence="11">The sequence shown here is derived from an EMBL/GenBank/DDBJ whole genome shotgun (WGS) entry which is preliminary data.</text>
</comment>
<evidence type="ECO:0000256" key="1">
    <source>
        <dbReference type="ARBA" id="ARBA00002340"/>
    </source>
</evidence>
<dbReference type="InterPro" id="IPR036910">
    <property type="entry name" value="HMG_box_dom_sf"/>
</dbReference>
<dbReference type="PROSITE" id="PS50118">
    <property type="entry name" value="HMG_BOX_2"/>
    <property type="match status" value="1"/>
</dbReference>
<evidence type="ECO:0000256" key="9">
    <source>
        <dbReference type="SAM" id="MobiDB-lite"/>
    </source>
</evidence>
<feature type="compositionally biased region" description="Polar residues" evidence="9">
    <location>
        <begin position="610"/>
        <end position="623"/>
    </location>
</feature>
<comment type="function">
    <text evidence="8">Required for correct functioning of the GINS complex, a complex that plays an essential role in the initiation of DNA replication, and progression of DNA replication forks. GINS complex seems to bind preferentially to single-stranded DNA.</text>
</comment>
<evidence type="ECO:0000256" key="6">
    <source>
        <dbReference type="ARBA" id="ARBA00023242"/>
    </source>
</evidence>
<dbReference type="CDD" id="cd21696">
    <property type="entry name" value="GINS_B_Psf1"/>
    <property type="match status" value="1"/>
</dbReference>
<feature type="domain" description="HMG box" evidence="10">
    <location>
        <begin position="171"/>
        <end position="239"/>
    </location>
</feature>
<proteinExistence type="inferred from homology"/>
<feature type="region of interest" description="Disordered" evidence="9">
    <location>
        <begin position="605"/>
        <end position="624"/>
    </location>
</feature>
<dbReference type="CDD" id="cd01389">
    <property type="entry name" value="HMG-box_ROX1-like"/>
    <property type="match status" value="1"/>
</dbReference>
<dbReference type="InterPro" id="IPR056783">
    <property type="entry name" value="PSF1_C"/>
</dbReference>
<feature type="compositionally biased region" description="Polar residues" evidence="9">
    <location>
        <begin position="262"/>
        <end position="279"/>
    </location>
</feature>
<comment type="similarity">
    <text evidence="3 8">Belongs to the GINS1/PSF1 family.</text>
</comment>
<dbReference type="STRING" id="1403190.A0A0F0I3K8"/>
<dbReference type="EMBL" id="JZEE01000624">
    <property type="protein sequence ID" value="KJK62325.1"/>
    <property type="molecule type" value="Genomic_DNA"/>
</dbReference>
<dbReference type="GO" id="GO:0000811">
    <property type="term" value="C:GINS complex"/>
    <property type="evidence" value="ECO:0007669"/>
    <property type="project" value="UniProtKB-UniRule"/>
</dbReference>
<dbReference type="InterPro" id="IPR005339">
    <property type="entry name" value="GINS_Psf1"/>
</dbReference>
<dbReference type="Pfam" id="PF24997">
    <property type="entry name" value="PSF1_C"/>
    <property type="match status" value="1"/>
</dbReference>
<keyword evidence="5 8" id="KW-0235">DNA replication</keyword>
<dbReference type="SUPFAM" id="SSF158573">
    <property type="entry name" value="GINS helical bundle-like"/>
    <property type="match status" value="1"/>
</dbReference>
<evidence type="ECO:0000256" key="7">
    <source>
        <dbReference type="PROSITE-ProRule" id="PRU00267"/>
    </source>
</evidence>
<evidence type="ECO:0000256" key="3">
    <source>
        <dbReference type="ARBA" id="ARBA00006677"/>
    </source>
</evidence>
<feature type="compositionally biased region" description="Polar residues" evidence="9">
    <location>
        <begin position="78"/>
        <end position="103"/>
    </location>
</feature>
<evidence type="ECO:0000256" key="4">
    <source>
        <dbReference type="ARBA" id="ARBA00015143"/>
    </source>
</evidence>
<dbReference type="InterPro" id="IPR021151">
    <property type="entry name" value="GINS_A"/>
</dbReference>
<gene>
    <name evidence="11" type="ORF">P875_00095478</name>
</gene>
<feature type="region of interest" description="Disordered" evidence="9">
    <location>
        <begin position="233"/>
        <end position="316"/>
    </location>
</feature>
<feature type="region of interest" description="Disordered" evidence="9">
    <location>
        <begin position="78"/>
        <end position="135"/>
    </location>
</feature>
<dbReference type="SUPFAM" id="SSF47095">
    <property type="entry name" value="HMG-box"/>
    <property type="match status" value="1"/>
</dbReference>
<keyword evidence="6 7" id="KW-0539">Nucleus</keyword>
<protein>
    <recommendedName>
        <fullName evidence="4 8">DNA replication complex GINS protein PSF1</fullName>
    </recommendedName>
</protein>
<evidence type="ECO:0000256" key="8">
    <source>
        <dbReference type="RuleBase" id="RU368085"/>
    </source>
</evidence>
<feature type="region of interest" description="Disordered" evidence="9">
    <location>
        <begin position="1"/>
        <end position="24"/>
    </location>
</feature>
<accession>A0A0F0I3K8</accession>
<comment type="subunit">
    <text evidence="8">Component of the GINS complex.</text>
</comment>
<dbReference type="GO" id="GO:1902983">
    <property type="term" value="P:DNA strand elongation involved in mitotic DNA replication"/>
    <property type="evidence" value="ECO:0007669"/>
    <property type="project" value="TreeGrafter"/>
</dbReference>
<dbReference type="InterPro" id="IPR036224">
    <property type="entry name" value="GINS_bundle-like_dom_sf"/>
</dbReference>
<organism evidence="11 12">
    <name type="scientific">Aspergillus parasiticus (strain ATCC 56775 / NRRL 5862 / SRRC 143 / SU-1)</name>
    <dbReference type="NCBI Taxonomy" id="1403190"/>
    <lineage>
        <taxon>Eukaryota</taxon>
        <taxon>Fungi</taxon>
        <taxon>Dikarya</taxon>
        <taxon>Ascomycota</taxon>
        <taxon>Pezizomycotina</taxon>
        <taxon>Eurotiomycetes</taxon>
        <taxon>Eurotiomycetidae</taxon>
        <taxon>Eurotiales</taxon>
        <taxon>Aspergillaceae</taxon>
        <taxon>Aspergillus</taxon>
        <taxon>Aspergillus subgen. Circumdati</taxon>
    </lineage>
</organism>
<sequence>MARGQLPSPPHSDGHPTPEPHRESCGIIHPLYAHDDILGAGMTVDHTQQAVAFESSNPPRYLANNGYLQQPMAAHSIQVNTPPSTSDECIVSERTSSAWPQRSPNRKAKSGRGSGGRKPKTLHARDSPSLPGPLSELTKHLTHVPIRDMESWVHRPIEVRRQEVTKKNGKVARPMNSFMLYRSAYTERTKKWLGQNNHQVVSVAVGHSWKMEPPEIRNKFEVLANIEKKNHVKAHPGYRFSPKKDHRRGDDRRNSRLDHTPDSSPGLGQTPRTMSTSEMESGWGSRDSTPIGFMEHGMPAGYLSSSWQTTNPGRPAPGMLPPSPPEPTQYLQQSIHQSLLGSHVEDVRFNRVDMQDLQYSSSTALAGLPGATHHELLQPQASVPAPGAGADGQLDPQLLGFQGNPNNGGGGQPYGNTHYHPIWQDSHTSNNYAAASSLPPTTVPYVAGAAFTPGMQPMVDGREAWESGHDGTMDTSGITKIYFESDDECDENDELDELLNGNVQHAKRTQSLAHLPPYQTELVRSVAREVRDLDRDVNHLLTPFSGSFDPSQQPAIACALLVDHLCMRRNKRCLLAYHRVRTEKLEELCWTGIDVLEQQVPPAAEDGAQTVASSQSGNHSSLSPEEEEYFRQYSDLLAAYKGQWTDVDLTGALEPPKDLFIDVRVLKDAGEIQTEYGVINLTKNSQLYVRQGDVERLIAQGFLERLN</sequence>
<feature type="compositionally biased region" description="Polar residues" evidence="9">
    <location>
        <begin position="303"/>
        <end position="312"/>
    </location>
</feature>
<feature type="compositionally biased region" description="Basic and acidic residues" evidence="9">
    <location>
        <begin position="247"/>
        <end position="261"/>
    </location>
</feature>
<dbReference type="SMART" id="SM00398">
    <property type="entry name" value="HMG"/>
    <property type="match status" value="1"/>
</dbReference>
<dbReference type="Proteomes" id="UP000033540">
    <property type="component" value="Unassembled WGS sequence"/>
</dbReference>
<feature type="compositionally biased region" description="Basic and acidic residues" evidence="9">
    <location>
        <begin position="12"/>
        <end position="24"/>
    </location>
</feature>
<evidence type="ECO:0000313" key="11">
    <source>
        <dbReference type="EMBL" id="KJK62325.1"/>
    </source>
</evidence>
<reference evidence="11 12" key="1">
    <citation type="submission" date="2015-02" db="EMBL/GenBank/DDBJ databases">
        <title>Draft genome sequence of Aspergillus parasiticus SU-1.</title>
        <authorList>
            <person name="Yu J."/>
            <person name="Fedorova N."/>
            <person name="Yin Y."/>
            <person name="Losada L."/>
            <person name="Zafar N."/>
            <person name="Taujale R."/>
            <person name="Ehrlich K.C."/>
            <person name="Bhatnagar D."/>
            <person name="Cleveland T.E."/>
            <person name="Bennett J.W."/>
            <person name="Nierman W.C."/>
        </authorList>
    </citation>
    <scope>NUCLEOTIDE SEQUENCE [LARGE SCALE GENOMIC DNA]</scope>
    <source>
        <strain evidence="12">ATCC 56775 / NRRL 5862 / SRRC 143 / SU-1</strain>
    </source>
</reference>
<dbReference type="OrthoDB" id="2307332at2759"/>
<dbReference type="Pfam" id="PF05916">
    <property type="entry name" value="Sld5"/>
    <property type="match status" value="1"/>
</dbReference>
<comment type="subcellular location">
    <subcellularLocation>
        <location evidence="2 8">Nucleus</location>
    </subcellularLocation>
</comment>
<feature type="compositionally biased region" description="Basic residues" evidence="9">
    <location>
        <begin position="104"/>
        <end position="122"/>
    </location>
</feature>
<evidence type="ECO:0000259" key="10">
    <source>
        <dbReference type="PROSITE" id="PS50118"/>
    </source>
</evidence>
<dbReference type="PANTHER" id="PTHR12914">
    <property type="entry name" value="PARTNER OF SLD5"/>
    <property type="match status" value="1"/>
</dbReference>
<name>A0A0F0I3K8_ASPPU</name>
<dbReference type="Gene3D" id="1.10.30.10">
    <property type="entry name" value="High mobility group box domain"/>
    <property type="match status" value="1"/>
</dbReference>
<dbReference type="CDD" id="cd11710">
    <property type="entry name" value="GINS_A_psf1"/>
    <property type="match status" value="1"/>
</dbReference>
<dbReference type="Pfam" id="PF00505">
    <property type="entry name" value="HMG_box"/>
    <property type="match status" value="1"/>
</dbReference>
<feature type="DNA-binding region" description="HMG box" evidence="7">
    <location>
        <begin position="171"/>
        <end position="239"/>
    </location>
</feature>
<evidence type="ECO:0000313" key="12">
    <source>
        <dbReference type="Proteomes" id="UP000033540"/>
    </source>
</evidence>
<comment type="function">
    <text evidence="1">The GINS complex plays an essential role in the initiation of DNA replication.</text>
</comment>